<feature type="transmembrane region" description="Helical" evidence="13">
    <location>
        <begin position="133"/>
        <end position="155"/>
    </location>
</feature>
<dbReference type="InterPro" id="IPR050222">
    <property type="entry name" value="MATE_MdtK"/>
</dbReference>
<comment type="caution">
    <text evidence="14">The sequence shown here is derived from an EMBL/GenBank/DDBJ whole genome shotgun (WGS) entry which is preliminary data.</text>
</comment>
<dbReference type="CDD" id="cd13138">
    <property type="entry name" value="MATE_yoeA_like"/>
    <property type="match status" value="1"/>
</dbReference>
<proteinExistence type="inferred from homology"/>
<dbReference type="InterPro" id="IPR002528">
    <property type="entry name" value="MATE_fam"/>
</dbReference>
<comment type="function">
    <text evidence="1">Multidrug efflux pump.</text>
</comment>
<evidence type="ECO:0000256" key="12">
    <source>
        <dbReference type="ARBA" id="ARBA00031636"/>
    </source>
</evidence>
<accession>A0A8J6JJT7</accession>
<keyword evidence="9 13" id="KW-1133">Transmembrane helix</keyword>
<organism evidence="14 15">
    <name type="scientific">Lawsonibacter faecis</name>
    <dbReference type="NCBI Taxonomy" id="2763052"/>
    <lineage>
        <taxon>Bacteria</taxon>
        <taxon>Bacillati</taxon>
        <taxon>Bacillota</taxon>
        <taxon>Clostridia</taxon>
        <taxon>Eubacteriales</taxon>
        <taxon>Oscillospiraceae</taxon>
        <taxon>Lawsonibacter</taxon>
    </lineage>
</organism>
<evidence type="ECO:0000256" key="13">
    <source>
        <dbReference type="SAM" id="Phobius"/>
    </source>
</evidence>
<evidence type="ECO:0000313" key="14">
    <source>
        <dbReference type="EMBL" id="MBC5735540.1"/>
    </source>
</evidence>
<dbReference type="Pfam" id="PF01554">
    <property type="entry name" value="MatE"/>
    <property type="match status" value="2"/>
</dbReference>
<feature type="transmembrane region" description="Helical" evidence="13">
    <location>
        <begin position="315"/>
        <end position="335"/>
    </location>
</feature>
<evidence type="ECO:0000256" key="7">
    <source>
        <dbReference type="ARBA" id="ARBA00022475"/>
    </source>
</evidence>
<dbReference type="PANTHER" id="PTHR43298">
    <property type="entry name" value="MULTIDRUG RESISTANCE PROTEIN NORM-RELATED"/>
    <property type="match status" value="1"/>
</dbReference>
<keyword evidence="6" id="KW-0050">Antiport</keyword>
<dbReference type="GO" id="GO:0015297">
    <property type="term" value="F:antiporter activity"/>
    <property type="evidence" value="ECO:0007669"/>
    <property type="project" value="UniProtKB-KW"/>
</dbReference>
<evidence type="ECO:0000256" key="5">
    <source>
        <dbReference type="ARBA" id="ARBA00022448"/>
    </source>
</evidence>
<dbReference type="GO" id="GO:0006811">
    <property type="term" value="P:monoatomic ion transport"/>
    <property type="evidence" value="ECO:0007669"/>
    <property type="project" value="UniProtKB-KW"/>
</dbReference>
<keyword evidence="10" id="KW-0406">Ion transport</keyword>
<evidence type="ECO:0000256" key="10">
    <source>
        <dbReference type="ARBA" id="ARBA00023065"/>
    </source>
</evidence>
<reference evidence="14" key="1">
    <citation type="submission" date="2020-08" db="EMBL/GenBank/DDBJ databases">
        <title>Genome public.</title>
        <authorList>
            <person name="Liu C."/>
            <person name="Sun Q."/>
        </authorList>
    </citation>
    <scope>NUCLEOTIDE SEQUENCE</scope>
    <source>
        <strain evidence="14">NSJ-52</strain>
    </source>
</reference>
<dbReference type="AlphaFoldDB" id="A0A8J6JJT7"/>
<dbReference type="NCBIfam" id="TIGR00797">
    <property type="entry name" value="matE"/>
    <property type="match status" value="1"/>
</dbReference>
<protein>
    <recommendedName>
        <fullName evidence="4">Probable multidrug resistance protein NorM</fullName>
    </recommendedName>
    <alternativeName>
        <fullName evidence="12">Multidrug-efflux transporter</fullName>
    </alternativeName>
</protein>
<dbReference type="RefSeq" id="WP_186918194.1">
    <property type="nucleotide sequence ID" value="NZ_JACOPQ010000001.1"/>
</dbReference>
<keyword evidence="11 13" id="KW-0472">Membrane</keyword>
<dbReference type="GO" id="GO:0042910">
    <property type="term" value="F:xenobiotic transmembrane transporter activity"/>
    <property type="evidence" value="ECO:0007669"/>
    <property type="project" value="InterPro"/>
</dbReference>
<feature type="transmembrane region" description="Helical" evidence="13">
    <location>
        <begin position="383"/>
        <end position="404"/>
    </location>
</feature>
<feature type="transmembrane region" description="Helical" evidence="13">
    <location>
        <begin position="96"/>
        <end position="121"/>
    </location>
</feature>
<feature type="transmembrane region" description="Helical" evidence="13">
    <location>
        <begin position="57"/>
        <end position="76"/>
    </location>
</feature>
<evidence type="ECO:0000256" key="11">
    <source>
        <dbReference type="ARBA" id="ARBA00023136"/>
    </source>
</evidence>
<name>A0A8J6JJT7_9FIRM</name>
<dbReference type="Proteomes" id="UP000607645">
    <property type="component" value="Unassembled WGS sequence"/>
</dbReference>
<evidence type="ECO:0000313" key="15">
    <source>
        <dbReference type="Proteomes" id="UP000607645"/>
    </source>
</evidence>
<evidence type="ECO:0000256" key="8">
    <source>
        <dbReference type="ARBA" id="ARBA00022692"/>
    </source>
</evidence>
<comment type="similarity">
    <text evidence="3">Belongs to the multi antimicrobial extrusion (MATE) (TC 2.A.66.1) family.</text>
</comment>
<dbReference type="InterPro" id="IPR048279">
    <property type="entry name" value="MdtK-like"/>
</dbReference>
<evidence type="ECO:0000256" key="1">
    <source>
        <dbReference type="ARBA" id="ARBA00003408"/>
    </source>
</evidence>
<dbReference type="PANTHER" id="PTHR43298:SF2">
    <property type="entry name" value="FMN_FAD EXPORTER YEEO-RELATED"/>
    <property type="match status" value="1"/>
</dbReference>
<gene>
    <name evidence="14" type="ORF">H8S62_00775</name>
</gene>
<sequence length="449" mass="48044">MPASLTEGKVSRRLISFLLPILAGNVLQQLYNSIDAVIVGRCVGEHALGSVGVSQPIVGIMVALLIGLGVGTEILIGQAIGREDAPQIKRTVDTLFTAIMLLSVVLAAVGFFTATLLLRAIRTPAEQMEGAVLYLKYIFLGIPGIAGYNTLAGMIRATGNSRTPLKFLIYCSALNGVLDLWSIRSLGMGVEGAAMATAVAQTVSFLLCLRYVNRYSRNMRYDPRHLDFSVNTLKAGVRCAVPASIQQGAMSVGMLLLQVVVNGLGSSAVTAYTIGSRIDSFAALPIVNIGQGLAIFTSQNLGAGRPERVREAKRLSLLWAYCIGALLLVVLWGFGGGMARFFGATGETVKMTEDYVRILSLGYFAAGYFTVVHGLIRGTGNTFAPMVITIAGYWLVRLPAAMLLQGPLGYLGVWLSILIGWVFAFGATLVYYHSKRFQSSLSAWGPREG</sequence>
<keyword evidence="7" id="KW-1003">Cell membrane</keyword>
<evidence type="ECO:0000256" key="2">
    <source>
        <dbReference type="ARBA" id="ARBA00004651"/>
    </source>
</evidence>
<evidence type="ECO:0000256" key="9">
    <source>
        <dbReference type="ARBA" id="ARBA00022989"/>
    </source>
</evidence>
<keyword evidence="8 13" id="KW-0812">Transmembrane</keyword>
<feature type="transmembrane region" description="Helical" evidence="13">
    <location>
        <begin position="193"/>
        <end position="212"/>
    </location>
</feature>
<feature type="transmembrane region" description="Helical" evidence="13">
    <location>
        <begin position="410"/>
        <end position="432"/>
    </location>
</feature>
<dbReference type="PIRSF" id="PIRSF006603">
    <property type="entry name" value="DinF"/>
    <property type="match status" value="1"/>
</dbReference>
<dbReference type="GO" id="GO:0005886">
    <property type="term" value="C:plasma membrane"/>
    <property type="evidence" value="ECO:0007669"/>
    <property type="project" value="UniProtKB-SubCell"/>
</dbReference>
<feature type="transmembrane region" description="Helical" evidence="13">
    <location>
        <begin position="355"/>
        <end position="376"/>
    </location>
</feature>
<evidence type="ECO:0000256" key="3">
    <source>
        <dbReference type="ARBA" id="ARBA00010199"/>
    </source>
</evidence>
<comment type="subcellular location">
    <subcellularLocation>
        <location evidence="2">Cell membrane</location>
        <topology evidence="2">Multi-pass membrane protein</topology>
    </subcellularLocation>
</comment>
<evidence type="ECO:0000256" key="6">
    <source>
        <dbReference type="ARBA" id="ARBA00022449"/>
    </source>
</evidence>
<keyword evidence="15" id="KW-1185">Reference proteome</keyword>
<evidence type="ECO:0000256" key="4">
    <source>
        <dbReference type="ARBA" id="ARBA00020268"/>
    </source>
</evidence>
<feature type="transmembrane region" description="Helical" evidence="13">
    <location>
        <begin position="167"/>
        <end position="187"/>
    </location>
</feature>
<dbReference type="EMBL" id="JACOPQ010000001">
    <property type="protein sequence ID" value="MBC5735540.1"/>
    <property type="molecule type" value="Genomic_DNA"/>
</dbReference>
<keyword evidence="5" id="KW-0813">Transport</keyword>